<accession>A0ABT5J3E0</accession>
<sequence>MKTTLLAACVTVLILPATAMAASIKAYTEALPPLNYEENGKVGGFASELLRQMAGEAGHSVQLEVMPWMRAYRTVKKQPGSALYSIVRNPEREALFKWVGPIAPRRMMVYALASRPDVKVRRQQDLLRYRLGVLAESSAASQLVQLGLPETRLEYGQSDEVNLKKLLLGRADSVVMLDWAMRWQQKLQQVDAARIRPVWTLDQRYQYWFAFNKDTDPAMLRSLQHALDQLRADGRLAALKRRYGA</sequence>
<evidence type="ECO:0000259" key="2">
    <source>
        <dbReference type="Pfam" id="PF00497"/>
    </source>
</evidence>
<dbReference type="Proteomes" id="UP001219956">
    <property type="component" value="Unassembled WGS sequence"/>
</dbReference>
<evidence type="ECO:0000256" key="1">
    <source>
        <dbReference type="SAM" id="SignalP"/>
    </source>
</evidence>
<reference evidence="3 4" key="1">
    <citation type="submission" date="2023-01" db="EMBL/GenBank/DDBJ databases">
        <title>Novel species of the genus Vogesella isolated from rivers.</title>
        <authorList>
            <person name="Lu H."/>
        </authorList>
    </citation>
    <scope>NUCLEOTIDE SEQUENCE [LARGE SCALE GENOMIC DNA]</scope>
    <source>
        <strain evidence="3 4">DC21W</strain>
    </source>
</reference>
<keyword evidence="4" id="KW-1185">Reference proteome</keyword>
<comment type="caution">
    <text evidence="3">The sequence shown here is derived from an EMBL/GenBank/DDBJ whole genome shotgun (WGS) entry which is preliminary data.</text>
</comment>
<dbReference type="EMBL" id="JAQQLF010000031">
    <property type="protein sequence ID" value="MDC7719075.1"/>
    <property type="molecule type" value="Genomic_DNA"/>
</dbReference>
<name>A0ABT5J3E0_9NEIS</name>
<feature type="domain" description="Solute-binding protein family 3/N-terminal" evidence="2">
    <location>
        <begin position="27"/>
        <end position="244"/>
    </location>
</feature>
<keyword evidence="1" id="KW-0732">Signal</keyword>
<feature type="chain" id="PRO_5045289037" evidence="1">
    <location>
        <begin position="22"/>
        <end position="245"/>
    </location>
</feature>
<dbReference type="InterPro" id="IPR001638">
    <property type="entry name" value="Solute-binding_3/MltF_N"/>
</dbReference>
<feature type="signal peptide" evidence="1">
    <location>
        <begin position="1"/>
        <end position="21"/>
    </location>
</feature>
<proteinExistence type="predicted"/>
<dbReference type="Pfam" id="PF00497">
    <property type="entry name" value="SBP_bac_3"/>
    <property type="match status" value="1"/>
</dbReference>
<evidence type="ECO:0000313" key="4">
    <source>
        <dbReference type="Proteomes" id="UP001219956"/>
    </source>
</evidence>
<protein>
    <submittedName>
        <fullName evidence="3">Transporter substrate-binding domain-containing protein</fullName>
    </submittedName>
</protein>
<dbReference type="PANTHER" id="PTHR38834">
    <property type="entry name" value="PERIPLASMIC SUBSTRATE BINDING PROTEIN FAMILY 3"/>
    <property type="match status" value="1"/>
</dbReference>
<dbReference type="Gene3D" id="3.40.190.10">
    <property type="entry name" value="Periplasmic binding protein-like II"/>
    <property type="match status" value="2"/>
</dbReference>
<dbReference type="PANTHER" id="PTHR38834:SF3">
    <property type="entry name" value="SOLUTE-BINDING PROTEIN FAMILY 3_N-TERMINAL DOMAIN-CONTAINING PROTEIN"/>
    <property type="match status" value="1"/>
</dbReference>
<organism evidence="3 4">
    <name type="scientific">Vogesella aquatica</name>
    <dbReference type="NCBI Taxonomy" id="2984206"/>
    <lineage>
        <taxon>Bacteria</taxon>
        <taxon>Pseudomonadati</taxon>
        <taxon>Pseudomonadota</taxon>
        <taxon>Betaproteobacteria</taxon>
        <taxon>Neisseriales</taxon>
        <taxon>Chromobacteriaceae</taxon>
        <taxon>Vogesella</taxon>
    </lineage>
</organism>
<dbReference type="SUPFAM" id="SSF53850">
    <property type="entry name" value="Periplasmic binding protein-like II"/>
    <property type="match status" value="1"/>
</dbReference>
<dbReference type="RefSeq" id="WP_272753261.1">
    <property type="nucleotide sequence ID" value="NZ_JAQQLF010000031.1"/>
</dbReference>
<gene>
    <name evidence="3" type="ORF">PQU95_17880</name>
</gene>
<evidence type="ECO:0000313" key="3">
    <source>
        <dbReference type="EMBL" id="MDC7719075.1"/>
    </source>
</evidence>